<name>A0A8H5GI62_9AGAR</name>
<reference evidence="1 2" key="1">
    <citation type="journal article" date="2020" name="ISME J.">
        <title>Uncovering the hidden diversity of litter-decomposition mechanisms in mushroom-forming fungi.</title>
        <authorList>
            <person name="Floudas D."/>
            <person name="Bentzer J."/>
            <person name="Ahren D."/>
            <person name="Johansson T."/>
            <person name="Persson P."/>
            <person name="Tunlid A."/>
        </authorList>
    </citation>
    <scope>NUCLEOTIDE SEQUENCE [LARGE SCALE GENOMIC DNA]</scope>
    <source>
        <strain evidence="1 2">CBS 406.79</strain>
    </source>
</reference>
<organism evidence="1 2">
    <name type="scientific">Collybiopsis confluens</name>
    <dbReference type="NCBI Taxonomy" id="2823264"/>
    <lineage>
        <taxon>Eukaryota</taxon>
        <taxon>Fungi</taxon>
        <taxon>Dikarya</taxon>
        <taxon>Basidiomycota</taxon>
        <taxon>Agaricomycotina</taxon>
        <taxon>Agaricomycetes</taxon>
        <taxon>Agaricomycetidae</taxon>
        <taxon>Agaricales</taxon>
        <taxon>Marasmiineae</taxon>
        <taxon>Omphalotaceae</taxon>
        <taxon>Collybiopsis</taxon>
    </lineage>
</organism>
<sequence>MSEVVDILPLQMLKSWSLFREQHLQNQIQALKKDLLKRR</sequence>
<dbReference type="AlphaFoldDB" id="A0A8H5GI62"/>
<dbReference type="EMBL" id="JAACJN010000171">
    <property type="protein sequence ID" value="KAF5365382.1"/>
    <property type="molecule type" value="Genomic_DNA"/>
</dbReference>
<dbReference type="Proteomes" id="UP000518752">
    <property type="component" value="Unassembled WGS sequence"/>
</dbReference>
<gene>
    <name evidence="1" type="ORF">D9757_012116</name>
</gene>
<keyword evidence="2" id="KW-1185">Reference proteome</keyword>
<accession>A0A8H5GI62</accession>
<protein>
    <submittedName>
        <fullName evidence="1">Uncharacterized protein</fullName>
    </submittedName>
</protein>
<evidence type="ECO:0000313" key="1">
    <source>
        <dbReference type="EMBL" id="KAF5365382.1"/>
    </source>
</evidence>
<comment type="caution">
    <text evidence="1">The sequence shown here is derived from an EMBL/GenBank/DDBJ whole genome shotgun (WGS) entry which is preliminary data.</text>
</comment>
<proteinExistence type="predicted"/>
<evidence type="ECO:0000313" key="2">
    <source>
        <dbReference type="Proteomes" id="UP000518752"/>
    </source>
</evidence>